<name>A0ABX0ZP30_9ACTN</name>
<keyword evidence="3" id="KW-1185">Reference proteome</keyword>
<evidence type="ECO:0000313" key="3">
    <source>
        <dbReference type="Proteomes" id="UP000734511"/>
    </source>
</evidence>
<proteinExistence type="predicted"/>
<dbReference type="RefSeq" id="WP_167982440.1">
    <property type="nucleotide sequence ID" value="NZ_JAATEJ010000005.1"/>
</dbReference>
<comment type="caution">
    <text evidence="2">The sequence shown here is derived from an EMBL/GenBank/DDBJ whole genome shotgun (WGS) entry which is preliminary data.</text>
</comment>
<dbReference type="PROSITE" id="PS50075">
    <property type="entry name" value="CARRIER"/>
    <property type="match status" value="1"/>
</dbReference>
<reference evidence="2 3" key="1">
    <citation type="submission" date="2020-03" db="EMBL/GenBank/DDBJ databases">
        <title>WGS of actinomycetes isolated from Thailand.</title>
        <authorList>
            <person name="Thawai C."/>
        </authorList>
    </citation>
    <scope>NUCLEOTIDE SEQUENCE [LARGE SCALE GENOMIC DNA]</scope>
    <source>
        <strain evidence="2 3">PRB2-1</strain>
    </source>
</reference>
<feature type="domain" description="Carrier" evidence="1">
    <location>
        <begin position="7"/>
        <end position="84"/>
    </location>
</feature>
<dbReference type="InterPro" id="IPR009081">
    <property type="entry name" value="PP-bd_ACP"/>
</dbReference>
<protein>
    <submittedName>
        <fullName evidence="2">Acyl carrier protein</fullName>
    </submittedName>
</protein>
<dbReference type="SUPFAM" id="SSF47336">
    <property type="entry name" value="ACP-like"/>
    <property type="match status" value="1"/>
</dbReference>
<dbReference type="Pfam" id="PF00550">
    <property type="entry name" value="PP-binding"/>
    <property type="match status" value="1"/>
</dbReference>
<organism evidence="2 3">
    <name type="scientific">Actinacidiphila epipremni</name>
    <dbReference type="NCBI Taxonomy" id="2053013"/>
    <lineage>
        <taxon>Bacteria</taxon>
        <taxon>Bacillati</taxon>
        <taxon>Actinomycetota</taxon>
        <taxon>Actinomycetes</taxon>
        <taxon>Kitasatosporales</taxon>
        <taxon>Streptomycetaceae</taxon>
        <taxon>Actinacidiphila</taxon>
    </lineage>
</organism>
<dbReference type="EMBL" id="JAATEJ010000005">
    <property type="protein sequence ID" value="NJP43574.1"/>
    <property type="molecule type" value="Genomic_DNA"/>
</dbReference>
<gene>
    <name evidence="2" type="ORF">HCN08_09200</name>
</gene>
<evidence type="ECO:0000259" key="1">
    <source>
        <dbReference type="PROSITE" id="PS50075"/>
    </source>
</evidence>
<sequence length="92" mass="10011">MPGTQTDEIRTALHDGLTEVLRKDVPELHDDMRLFGDLALDSTGVIELLMELEDSLGLQIDPDELTPETFETVGALIGYIRACLEGAQDAVG</sequence>
<accession>A0ABX0ZP30</accession>
<dbReference type="Proteomes" id="UP000734511">
    <property type="component" value="Unassembled WGS sequence"/>
</dbReference>
<dbReference type="Gene3D" id="1.10.1200.10">
    <property type="entry name" value="ACP-like"/>
    <property type="match status" value="1"/>
</dbReference>
<evidence type="ECO:0000313" key="2">
    <source>
        <dbReference type="EMBL" id="NJP43574.1"/>
    </source>
</evidence>
<dbReference type="InterPro" id="IPR036736">
    <property type="entry name" value="ACP-like_sf"/>
</dbReference>